<name>H0I3B6_9HYPH</name>
<proteinExistence type="predicted"/>
<sequence>MEVDPAIGQTRFHWLRSAPEAPGASNLVGLTERVAFLRKLEVDAKLQANATAIPAPN</sequence>
<gene>
    <name evidence="1" type="ORF">MAXJ12_34904</name>
</gene>
<organism evidence="1 2">
    <name type="scientific">Mesorhizobium alhagi CCNWXJ12-2</name>
    <dbReference type="NCBI Taxonomy" id="1107882"/>
    <lineage>
        <taxon>Bacteria</taxon>
        <taxon>Pseudomonadati</taxon>
        <taxon>Pseudomonadota</taxon>
        <taxon>Alphaproteobacteria</taxon>
        <taxon>Hyphomicrobiales</taxon>
        <taxon>Phyllobacteriaceae</taxon>
        <taxon>Allomesorhizobium</taxon>
    </lineage>
</organism>
<keyword evidence="2" id="KW-1185">Reference proteome</keyword>
<evidence type="ECO:0000313" key="2">
    <source>
        <dbReference type="Proteomes" id="UP000003250"/>
    </source>
</evidence>
<dbReference type="EMBL" id="AHAM01000319">
    <property type="protein sequence ID" value="EHK52512.1"/>
    <property type="molecule type" value="Genomic_DNA"/>
</dbReference>
<dbReference type="AlphaFoldDB" id="H0I3B6"/>
<dbReference type="PATRIC" id="fig|1107882.3.peg.6726"/>
<dbReference type="Proteomes" id="UP000003250">
    <property type="component" value="Unassembled WGS sequence"/>
</dbReference>
<accession>H0I3B6</accession>
<protein>
    <submittedName>
        <fullName evidence="1">Transposase Tn3 family protein</fullName>
    </submittedName>
</protein>
<evidence type="ECO:0000313" key="1">
    <source>
        <dbReference type="EMBL" id="EHK52512.1"/>
    </source>
</evidence>
<reference evidence="1 2" key="1">
    <citation type="journal article" date="2012" name="J. Bacteriol.">
        <title>Draft Genome Sequence of Mesorhizobium alhagi CCNWXJ12-2T, a Novel Salt-Resistant Species Isolated from the Desert of Northwestern China.</title>
        <authorList>
            <person name="Zhou M."/>
            <person name="Chen W."/>
            <person name="Chen H."/>
            <person name="Wei G."/>
        </authorList>
    </citation>
    <scope>NUCLEOTIDE SEQUENCE [LARGE SCALE GENOMIC DNA]</scope>
    <source>
        <strain evidence="1 2">CCNWXJ12-2</strain>
    </source>
</reference>